<sequence>MIERPAFANDWPALATEARDALERRQAQLPKLIEQGKGDKAELLRGEIRVWRAIAADWAEITDRCRPQTDWADYVSGPDKLEALAISRARCHAALVKEANALPAGIRASAPNVILSMMEQVHGAEVLPYLAAHRRLDCVEAMLWWQEPAQWKRLDTRLAADIAGRWRPASLSPERHAA</sequence>
<dbReference type="EMBL" id="JACIJC010000001">
    <property type="protein sequence ID" value="MBB5684327.1"/>
    <property type="molecule type" value="Genomic_DNA"/>
</dbReference>
<name>A0A7W9AEZ5_9SPHN</name>
<dbReference type="AlphaFoldDB" id="A0A7W9AEZ5"/>
<dbReference type="Proteomes" id="UP000549617">
    <property type="component" value="Unassembled WGS sequence"/>
</dbReference>
<evidence type="ECO:0000313" key="1">
    <source>
        <dbReference type="EMBL" id="MBB5684327.1"/>
    </source>
</evidence>
<organism evidence="1 2">
    <name type="scientific">Sphingobium boeckii</name>
    <dbReference type="NCBI Taxonomy" id="1082345"/>
    <lineage>
        <taxon>Bacteria</taxon>
        <taxon>Pseudomonadati</taxon>
        <taxon>Pseudomonadota</taxon>
        <taxon>Alphaproteobacteria</taxon>
        <taxon>Sphingomonadales</taxon>
        <taxon>Sphingomonadaceae</taxon>
        <taxon>Sphingobium</taxon>
    </lineage>
</organism>
<gene>
    <name evidence="1" type="ORF">FHS49_000318</name>
</gene>
<dbReference type="RefSeq" id="WP_184014562.1">
    <property type="nucleotide sequence ID" value="NZ_JACIJC010000001.1"/>
</dbReference>
<evidence type="ECO:0000313" key="2">
    <source>
        <dbReference type="Proteomes" id="UP000549617"/>
    </source>
</evidence>
<accession>A0A7W9AEZ5</accession>
<keyword evidence="2" id="KW-1185">Reference proteome</keyword>
<comment type="caution">
    <text evidence="1">The sequence shown here is derived from an EMBL/GenBank/DDBJ whole genome shotgun (WGS) entry which is preliminary data.</text>
</comment>
<reference evidence="1 2" key="1">
    <citation type="submission" date="2020-08" db="EMBL/GenBank/DDBJ databases">
        <title>Genomic Encyclopedia of Type Strains, Phase IV (KMG-IV): sequencing the most valuable type-strain genomes for metagenomic binning, comparative biology and taxonomic classification.</title>
        <authorList>
            <person name="Goeker M."/>
        </authorList>
    </citation>
    <scope>NUCLEOTIDE SEQUENCE [LARGE SCALE GENOMIC DNA]</scope>
    <source>
        <strain evidence="1 2">DSM 25079</strain>
    </source>
</reference>
<protein>
    <submittedName>
        <fullName evidence="1">Uncharacterized protein</fullName>
    </submittedName>
</protein>
<proteinExistence type="predicted"/>